<name>A0A354YZZ1_9FIRM</name>
<dbReference type="Proteomes" id="UP000263273">
    <property type="component" value="Unassembled WGS sequence"/>
</dbReference>
<comment type="caution">
    <text evidence="1">The sequence shown here is derived from an EMBL/GenBank/DDBJ whole genome shotgun (WGS) entry which is preliminary data.</text>
</comment>
<evidence type="ECO:0000313" key="2">
    <source>
        <dbReference type="Proteomes" id="UP000263273"/>
    </source>
</evidence>
<dbReference type="AlphaFoldDB" id="A0A354YZZ1"/>
<gene>
    <name evidence="1" type="ORF">DDZ44_07675</name>
</gene>
<protein>
    <recommendedName>
        <fullName evidence="3">Helix-turn-helix domain-containing protein</fullName>
    </recommendedName>
</protein>
<proteinExistence type="predicted"/>
<evidence type="ECO:0008006" key="3">
    <source>
        <dbReference type="Google" id="ProtNLM"/>
    </source>
</evidence>
<evidence type="ECO:0000313" key="1">
    <source>
        <dbReference type="EMBL" id="HBK53797.1"/>
    </source>
</evidence>
<accession>A0A354YZZ1</accession>
<organism evidence="1 2">
    <name type="scientific">Syntrophomonas wolfei</name>
    <dbReference type="NCBI Taxonomy" id="863"/>
    <lineage>
        <taxon>Bacteria</taxon>
        <taxon>Bacillati</taxon>
        <taxon>Bacillota</taxon>
        <taxon>Clostridia</taxon>
        <taxon>Eubacteriales</taxon>
        <taxon>Syntrophomonadaceae</taxon>
        <taxon>Syntrophomonas</taxon>
    </lineage>
</organism>
<reference evidence="1 2" key="1">
    <citation type="journal article" date="2018" name="Nat. Biotechnol.">
        <title>A standardized bacterial taxonomy based on genome phylogeny substantially revises the tree of life.</title>
        <authorList>
            <person name="Parks D.H."/>
            <person name="Chuvochina M."/>
            <person name="Waite D.W."/>
            <person name="Rinke C."/>
            <person name="Skarshewski A."/>
            <person name="Chaumeil P.A."/>
            <person name="Hugenholtz P."/>
        </authorList>
    </citation>
    <scope>NUCLEOTIDE SEQUENCE [LARGE SCALE GENOMIC DNA]</scope>
    <source>
        <strain evidence="1">UBA10948</strain>
    </source>
</reference>
<dbReference type="EMBL" id="DNZF01000169">
    <property type="protein sequence ID" value="HBK53797.1"/>
    <property type="molecule type" value="Genomic_DNA"/>
</dbReference>
<sequence>MSDYSFLINRYPEFVTKDQFYRICHISKNTALYYLRNGFIPCIDSGKKTRRYKIAIKDIVFFLQDRDENPEKYYLPNHYNNPFLPREIRQYKAKARSDNNSDNYKAHYKLKGINEVRDYLQYLELQFADYPDMLTTKQIQQITGHSISIILSWCKSGKVKYIRRCNAYLLQKKSVICYLFNHELQQ</sequence>